<gene>
    <name evidence="9" type="ORF">CS022_02420</name>
</gene>
<dbReference type="CDD" id="cd12215">
    <property type="entry name" value="ChiC_BD"/>
    <property type="match status" value="2"/>
</dbReference>
<keyword evidence="4 6" id="KW-0378">Hydrolase</keyword>
<dbReference type="AlphaFoldDB" id="A0A4Q0YTQ0"/>
<feature type="chain" id="PRO_5020573004" evidence="7">
    <location>
        <begin position="27"/>
        <end position="691"/>
    </location>
</feature>
<evidence type="ECO:0000256" key="1">
    <source>
        <dbReference type="ARBA" id="ARBA00011073"/>
    </source>
</evidence>
<reference evidence="9 10" key="1">
    <citation type="submission" date="2017-10" db="EMBL/GenBank/DDBJ databases">
        <title>Nyctiphanis sp. nov., isolated from the stomach of the euphausiid Nyctiphanes simplex (Hansen, 1911) in the Gulf of California.</title>
        <authorList>
            <person name="Gomez-Gil B."/>
            <person name="Aguilar-Mendez M."/>
            <person name="Lopez-Cortes A."/>
            <person name="Gomez-Gutierrez J."/>
            <person name="Roque A."/>
            <person name="Lang E."/>
            <person name="Gonzalez-Castillo A."/>
        </authorList>
    </citation>
    <scope>NUCLEOTIDE SEQUENCE [LARGE SCALE GENOMIC DNA]</scope>
    <source>
        <strain evidence="9 10">CAIM 600</strain>
    </source>
</reference>
<dbReference type="SUPFAM" id="SSF51055">
    <property type="entry name" value="Carbohydrate binding domain"/>
    <property type="match status" value="2"/>
</dbReference>
<dbReference type="PANTHER" id="PTHR43806">
    <property type="entry name" value="PEPTIDASE S8"/>
    <property type="match status" value="1"/>
</dbReference>
<dbReference type="GO" id="GO:0004252">
    <property type="term" value="F:serine-type endopeptidase activity"/>
    <property type="evidence" value="ECO:0007669"/>
    <property type="project" value="UniProtKB-UniRule"/>
</dbReference>
<dbReference type="Pfam" id="PF00082">
    <property type="entry name" value="Peptidase_S8"/>
    <property type="match status" value="1"/>
</dbReference>
<dbReference type="CDD" id="cd00146">
    <property type="entry name" value="PKD"/>
    <property type="match status" value="2"/>
</dbReference>
<feature type="domain" description="PKD" evidence="8">
    <location>
        <begin position="411"/>
        <end position="497"/>
    </location>
</feature>
<dbReference type="SMART" id="SM00495">
    <property type="entry name" value="ChtBD3"/>
    <property type="match status" value="2"/>
</dbReference>
<dbReference type="GO" id="GO:0005615">
    <property type="term" value="C:extracellular space"/>
    <property type="evidence" value="ECO:0007669"/>
    <property type="project" value="TreeGrafter"/>
</dbReference>
<feature type="signal peptide" evidence="7">
    <location>
        <begin position="1"/>
        <end position="26"/>
    </location>
</feature>
<dbReference type="SMART" id="SM00089">
    <property type="entry name" value="PKD"/>
    <property type="match status" value="2"/>
</dbReference>
<dbReference type="Pfam" id="PF18911">
    <property type="entry name" value="PKD_4"/>
    <property type="match status" value="2"/>
</dbReference>
<dbReference type="Pfam" id="PF02839">
    <property type="entry name" value="CBM_5_12"/>
    <property type="match status" value="2"/>
</dbReference>
<evidence type="ECO:0000256" key="4">
    <source>
        <dbReference type="ARBA" id="ARBA00022801"/>
    </source>
</evidence>
<keyword evidence="3" id="KW-0479">Metal-binding</keyword>
<evidence type="ECO:0000313" key="10">
    <source>
        <dbReference type="Proteomes" id="UP000290287"/>
    </source>
</evidence>
<dbReference type="SUPFAM" id="SSF49299">
    <property type="entry name" value="PKD domain"/>
    <property type="match status" value="2"/>
</dbReference>
<feature type="domain" description="PKD" evidence="8">
    <location>
        <begin position="552"/>
        <end position="631"/>
    </location>
</feature>
<dbReference type="InterPro" id="IPR034202">
    <property type="entry name" value="Subtilisin_Carlsberg-like"/>
</dbReference>
<dbReference type="InterPro" id="IPR022409">
    <property type="entry name" value="PKD/Chitinase_dom"/>
</dbReference>
<dbReference type="InterPro" id="IPR013783">
    <property type="entry name" value="Ig-like_fold"/>
</dbReference>
<dbReference type="GO" id="GO:0005975">
    <property type="term" value="P:carbohydrate metabolic process"/>
    <property type="evidence" value="ECO:0007669"/>
    <property type="project" value="InterPro"/>
</dbReference>
<keyword evidence="7" id="KW-0732">Signal</keyword>
<evidence type="ECO:0000313" key="9">
    <source>
        <dbReference type="EMBL" id="RXJ74662.1"/>
    </source>
</evidence>
<keyword evidence="2 6" id="KW-0645">Protease</keyword>
<keyword evidence="10" id="KW-1185">Reference proteome</keyword>
<comment type="caution">
    <text evidence="9">The sequence shown here is derived from an EMBL/GenBank/DDBJ whole genome shotgun (WGS) entry which is preliminary data.</text>
</comment>
<comment type="similarity">
    <text evidence="1 6">Belongs to the peptidase S8 family.</text>
</comment>
<organism evidence="9 10">
    <name type="scientific">Veronia nyctiphanis</name>
    <dbReference type="NCBI Taxonomy" id="1278244"/>
    <lineage>
        <taxon>Bacteria</taxon>
        <taxon>Pseudomonadati</taxon>
        <taxon>Pseudomonadota</taxon>
        <taxon>Gammaproteobacteria</taxon>
        <taxon>Vibrionales</taxon>
        <taxon>Vibrionaceae</taxon>
        <taxon>Veronia</taxon>
    </lineage>
</organism>
<dbReference type="PROSITE" id="PS50093">
    <property type="entry name" value="PKD"/>
    <property type="match status" value="2"/>
</dbReference>
<dbReference type="PANTHER" id="PTHR43806:SF11">
    <property type="entry name" value="CEREVISIN-RELATED"/>
    <property type="match status" value="1"/>
</dbReference>
<dbReference type="InterPro" id="IPR023828">
    <property type="entry name" value="Peptidase_S8_Ser-AS"/>
</dbReference>
<dbReference type="OrthoDB" id="9790784at2"/>
<dbReference type="GO" id="GO:0004553">
    <property type="term" value="F:hydrolase activity, hydrolyzing O-glycosyl compounds"/>
    <property type="evidence" value="ECO:0007669"/>
    <property type="project" value="InterPro"/>
</dbReference>
<dbReference type="GO" id="GO:0006508">
    <property type="term" value="P:proteolysis"/>
    <property type="evidence" value="ECO:0007669"/>
    <property type="project" value="UniProtKB-KW"/>
</dbReference>
<dbReference type="InterPro" id="IPR050131">
    <property type="entry name" value="Peptidase_S8_subtilisin-like"/>
</dbReference>
<dbReference type="PROSITE" id="PS00138">
    <property type="entry name" value="SUBTILASE_SER"/>
    <property type="match status" value="1"/>
</dbReference>
<name>A0A4Q0YTQ0_9GAMM</name>
<dbReference type="Gene3D" id="2.60.40.10">
    <property type="entry name" value="Immunoglobulins"/>
    <property type="match status" value="2"/>
</dbReference>
<feature type="active site" description="Charge relay system" evidence="6">
    <location>
        <position position="186"/>
    </location>
</feature>
<dbReference type="InterPro" id="IPR000601">
    <property type="entry name" value="PKD_dom"/>
</dbReference>
<dbReference type="InterPro" id="IPR015500">
    <property type="entry name" value="Peptidase_S8_subtilisin-rel"/>
</dbReference>
<dbReference type="InterPro" id="IPR036852">
    <property type="entry name" value="Peptidase_S8/S53_dom_sf"/>
</dbReference>
<dbReference type="EMBL" id="PEIB01000002">
    <property type="protein sequence ID" value="RXJ74662.1"/>
    <property type="molecule type" value="Genomic_DNA"/>
</dbReference>
<evidence type="ECO:0000259" key="8">
    <source>
        <dbReference type="PROSITE" id="PS50093"/>
    </source>
</evidence>
<protein>
    <submittedName>
        <fullName evidence="9">Alkaline serine protease</fullName>
    </submittedName>
</protein>
<evidence type="ECO:0000256" key="5">
    <source>
        <dbReference type="ARBA" id="ARBA00022825"/>
    </source>
</evidence>
<dbReference type="InterPro" id="IPR003610">
    <property type="entry name" value="CBM5/12"/>
</dbReference>
<feature type="active site" description="Charge relay system" evidence="6">
    <location>
        <position position="150"/>
    </location>
</feature>
<dbReference type="Gene3D" id="3.40.50.200">
    <property type="entry name" value="Peptidase S8/S53 domain"/>
    <property type="match status" value="1"/>
</dbReference>
<sequence>MKTSQIKPAAYAGAFALSMLAASIQAETQNTAPAESQRFIVQLKDSQFSALSAQAISPEALELAKIDLLQNVALTVDADVVRALPSVNSMALLLTAESKAELEANPDVAFIEVDPKRFLMAEDEPYGISMVQANQVSDSMSGNRKVCIVDTGYELGHEDLPSAGITGDDKNGSNSTGNWYEDGNGHGTHVAGTIAGIGGNNRGVVGVNPSNLLKLHIVKVFNNSGNWAYGSDLVAAVNQCVNAGSDVISMSLGGGASSNAERQAFANATARNVLSIAAAGNDGTSAKSYPASYNEVVSVAAVDQSGYKASFSQYNDQVEIAAPGVGVNSTYINGGYRSLSGTSMATPHVAGVAALIWSYYPECSGEKVRQAMNATAQDKGAAGRDDRFGHGIVQAKDALTELRRLCDDDPTDTPPTAAFSYSVNGQTVTFNNTSTDDNGISTNSWNFGDGNTSSSVNPVHTFAEKTKYTVKLTVTDTVNQSDVASKVVDLSTTTPPKCEEAWSETKSYRSGDKVVYKGNIFEATWWSTGAQPDVFSNVWKKVGKCDDNGGGDNQAPVADFGVVVSGLTVTLSDKSSDDAGVTSREWSFGDGGMSVQQSPVYTYQAAGTYNIKLTVKDAQGLTGVKSVPVTVGGDTTPGCDGVQAWKAGTVYLTGESVSHKGIKYSAKWWTQGEEPGTTGQWGVWKNEGACQ</sequence>
<dbReference type="InterPro" id="IPR000209">
    <property type="entry name" value="Peptidase_S8/S53_dom"/>
</dbReference>
<dbReference type="SUPFAM" id="SSF52743">
    <property type="entry name" value="Subtilisin-like"/>
    <property type="match status" value="1"/>
</dbReference>
<proteinExistence type="inferred from homology"/>
<dbReference type="InterPro" id="IPR022398">
    <property type="entry name" value="Peptidase_S8_His-AS"/>
</dbReference>
<dbReference type="PROSITE" id="PS00137">
    <property type="entry name" value="SUBTILASE_HIS"/>
    <property type="match status" value="1"/>
</dbReference>
<feature type="active site" description="Charge relay system" evidence="6">
    <location>
        <position position="343"/>
    </location>
</feature>
<dbReference type="Gene3D" id="2.10.10.20">
    <property type="entry name" value="Carbohydrate-binding module superfamily 5/12"/>
    <property type="match status" value="2"/>
</dbReference>
<dbReference type="RefSeq" id="WP_129120935.1">
    <property type="nucleotide sequence ID" value="NZ_PEIB01000002.1"/>
</dbReference>
<dbReference type="PRINTS" id="PR00723">
    <property type="entry name" value="SUBTILISIN"/>
</dbReference>
<keyword evidence="5 6" id="KW-0720">Serine protease</keyword>
<dbReference type="GO" id="GO:0046872">
    <property type="term" value="F:metal ion binding"/>
    <property type="evidence" value="ECO:0007669"/>
    <property type="project" value="UniProtKB-KW"/>
</dbReference>
<accession>A0A4Q0YTQ0</accession>
<evidence type="ECO:0000256" key="3">
    <source>
        <dbReference type="ARBA" id="ARBA00022723"/>
    </source>
</evidence>
<dbReference type="PROSITE" id="PS51892">
    <property type="entry name" value="SUBTILASE"/>
    <property type="match status" value="1"/>
</dbReference>
<dbReference type="InterPro" id="IPR036573">
    <property type="entry name" value="CBM_sf_5/12"/>
</dbReference>
<evidence type="ECO:0000256" key="7">
    <source>
        <dbReference type="SAM" id="SignalP"/>
    </source>
</evidence>
<dbReference type="InterPro" id="IPR035986">
    <property type="entry name" value="PKD_dom_sf"/>
</dbReference>
<evidence type="ECO:0000256" key="6">
    <source>
        <dbReference type="PROSITE-ProRule" id="PRU01240"/>
    </source>
</evidence>
<dbReference type="Proteomes" id="UP000290287">
    <property type="component" value="Unassembled WGS sequence"/>
</dbReference>
<dbReference type="GO" id="GO:0030246">
    <property type="term" value="F:carbohydrate binding"/>
    <property type="evidence" value="ECO:0007669"/>
    <property type="project" value="InterPro"/>
</dbReference>
<dbReference type="CDD" id="cd07477">
    <property type="entry name" value="Peptidases_S8_Subtilisin_subset"/>
    <property type="match status" value="1"/>
</dbReference>
<evidence type="ECO:0000256" key="2">
    <source>
        <dbReference type="ARBA" id="ARBA00022670"/>
    </source>
</evidence>